<dbReference type="EMBL" id="JAPMSZ010000001">
    <property type="protein sequence ID" value="KAJ5114649.1"/>
    <property type="molecule type" value="Genomic_DNA"/>
</dbReference>
<name>A0A9W9G9X9_9EURO</name>
<comment type="caution">
    <text evidence="2">The sequence shown here is derived from an EMBL/GenBank/DDBJ whole genome shotgun (WGS) entry which is preliminary data.</text>
</comment>
<dbReference type="Proteomes" id="UP001141434">
    <property type="component" value="Unassembled WGS sequence"/>
</dbReference>
<dbReference type="GeneID" id="81390160"/>
<evidence type="ECO:0000256" key="1">
    <source>
        <dbReference type="SAM" id="MobiDB-lite"/>
    </source>
</evidence>
<evidence type="ECO:0000313" key="2">
    <source>
        <dbReference type="EMBL" id="KAJ5114649.1"/>
    </source>
</evidence>
<accession>A0A9W9G9X9</accession>
<reference evidence="2" key="1">
    <citation type="submission" date="2022-11" db="EMBL/GenBank/DDBJ databases">
        <authorList>
            <person name="Petersen C."/>
        </authorList>
    </citation>
    <scope>NUCLEOTIDE SEQUENCE</scope>
    <source>
        <strain evidence="2">IBT 34128</strain>
    </source>
</reference>
<sequence>MPVKDFPNPAQAAPARKETGDLTSHGSTSGHWTMESDLVDRLDARQDPIAFCPIGADQHVECFTLLCVVPQGEAGALG</sequence>
<reference evidence="2" key="2">
    <citation type="journal article" date="2023" name="IMA Fungus">
        <title>Comparative genomic study of the Penicillium genus elucidates a diverse pangenome and 15 lateral gene transfer events.</title>
        <authorList>
            <person name="Petersen C."/>
            <person name="Sorensen T."/>
            <person name="Nielsen M.R."/>
            <person name="Sondergaard T.E."/>
            <person name="Sorensen J.L."/>
            <person name="Fitzpatrick D.A."/>
            <person name="Frisvad J.C."/>
            <person name="Nielsen K.L."/>
        </authorList>
    </citation>
    <scope>NUCLEOTIDE SEQUENCE</scope>
    <source>
        <strain evidence="2">IBT 34128</strain>
    </source>
</reference>
<dbReference type="RefSeq" id="XP_056515842.1">
    <property type="nucleotide sequence ID" value="XM_056650992.1"/>
</dbReference>
<gene>
    <name evidence="2" type="ORF">NUU61_000408</name>
</gene>
<proteinExistence type="predicted"/>
<feature type="region of interest" description="Disordered" evidence="1">
    <location>
        <begin position="1"/>
        <end position="32"/>
    </location>
</feature>
<dbReference type="AlphaFoldDB" id="A0A9W9G9X9"/>
<keyword evidence="3" id="KW-1185">Reference proteome</keyword>
<evidence type="ECO:0000313" key="3">
    <source>
        <dbReference type="Proteomes" id="UP001141434"/>
    </source>
</evidence>
<protein>
    <submittedName>
        <fullName evidence="2">Uncharacterized protein</fullName>
    </submittedName>
</protein>
<feature type="compositionally biased region" description="Polar residues" evidence="1">
    <location>
        <begin position="21"/>
        <end position="31"/>
    </location>
</feature>
<organism evidence="2 3">
    <name type="scientific">Penicillium alfredii</name>
    <dbReference type="NCBI Taxonomy" id="1506179"/>
    <lineage>
        <taxon>Eukaryota</taxon>
        <taxon>Fungi</taxon>
        <taxon>Dikarya</taxon>
        <taxon>Ascomycota</taxon>
        <taxon>Pezizomycotina</taxon>
        <taxon>Eurotiomycetes</taxon>
        <taxon>Eurotiomycetidae</taxon>
        <taxon>Eurotiales</taxon>
        <taxon>Aspergillaceae</taxon>
        <taxon>Penicillium</taxon>
    </lineage>
</organism>